<feature type="compositionally biased region" description="Basic and acidic residues" evidence="1">
    <location>
        <begin position="321"/>
        <end position="332"/>
    </location>
</feature>
<accession>U6GLF4</accession>
<dbReference type="VEuPathDB" id="ToxoDB:EPH_0008920"/>
<proteinExistence type="predicted"/>
<evidence type="ECO:0000256" key="1">
    <source>
        <dbReference type="SAM" id="MobiDB-lite"/>
    </source>
</evidence>
<dbReference type="Proteomes" id="UP000018201">
    <property type="component" value="Unassembled WGS sequence"/>
</dbReference>
<feature type="compositionally biased region" description="Polar residues" evidence="1">
    <location>
        <begin position="17"/>
        <end position="26"/>
    </location>
</feature>
<dbReference type="OrthoDB" id="346138at2759"/>
<feature type="compositionally biased region" description="Low complexity" evidence="1">
    <location>
        <begin position="437"/>
        <end position="447"/>
    </location>
</feature>
<feature type="region of interest" description="Disordered" evidence="1">
    <location>
        <begin position="725"/>
        <end position="745"/>
    </location>
</feature>
<keyword evidence="3" id="KW-1185">Reference proteome</keyword>
<feature type="compositionally biased region" description="Polar residues" evidence="1">
    <location>
        <begin position="472"/>
        <end position="483"/>
    </location>
</feature>
<dbReference type="EMBL" id="HG691838">
    <property type="protein sequence ID" value="CDI80422.1"/>
    <property type="molecule type" value="Genomic_DNA"/>
</dbReference>
<gene>
    <name evidence="2" type="ORF">EPH_0008920</name>
</gene>
<sequence>MDPDNKSRPSEYIPGRSDSSGSSNPTMRFAADAPRRKSIAPDPVPSDAHNFNGEVTDAEKELEIEHTPSSSSECSEDILPESESTGGPLKAIRDLEEALWLVQGELAEEQRLREEERKHYAVFQDEYLRLQEESAINSKRITAAEVSAKAARSLASDAVEDKEYFARLLYETQTQLHCVTALVEDVMPRFKTKLSQLIEQGNTVVALLARRWPEARLRKQIEALGIANQPLARWALFHALKPKEIPHSRPTTERGSDVCASCPSSSRELKRTENFVGSDALKSQVKEGEAASAFHSVEETSEKIQRIQRASDQVDSVSGKAVDRRGDTKAHAEGASIPKDGIRLVPRPPSVATLSRLQNAADRKVKPPDSTVQSTPSGARHPLPPLPVGKIVLQGAAGLASRDSHRANRVQAAFTRNTARGEIPSCKQESLTVAPPTSSRRYSSRQTRQSKEDHGLKPCEAQEYTFKPASVSLPSRRSVTQRRNSLDHERASIHLSTPGNLRATQPPSRMGSPPDSGLPSRMSCGTVLPTCKAFIRRQLVTNPVDEKKEQKRGTRLFQDLTPLASKGASVASQAQSATDGTVGSHSLKIAPPSIRALHQHPTVNTEDLSRTPDTYAGIAPPLLSAGSNKDLEGCSNSANLPQQTDITTPPNPDALRLSGTRAVRILHTQEAVGSKSNDYTDGEGVVAAGDHRIEMGESSALPPHSAANFGSKITAHSQEANQENLQAVPTSTPQSDTSKGSPKMAAAAKLIQAQHHGLMHQPELHSSAAPRIQGGSKWLPLQSSYEHSIMGSCISQSCIRRRHPVFKEVH</sequence>
<feature type="region of interest" description="Disordered" evidence="1">
    <location>
        <begin position="307"/>
        <end position="386"/>
    </location>
</feature>
<dbReference type="AlphaFoldDB" id="U6GLF4"/>
<feature type="region of interest" description="Disordered" evidence="1">
    <location>
        <begin position="421"/>
        <end position="455"/>
    </location>
</feature>
<feature type="compositionally biased region" description="Polar residues" evidence="1">
    <location>
        <begin position="494"/>
        <end position="507"/>
    </location>
</feature>
<feature type="region of interest" description="Disordered" evidence="1">
    <location>
        <begin position="471"/>
        <end position="523"/>
    </location>
</feature>
<feature type="compositionally biased region" description="Basic and acidic residues" evidence="1">
    <location>
        <begin position="57"/>
        <end position="66"/>
    </location>
</feature>
<feature type="region of interest" description="Disordered" evidence="1">
    <location>
        <begin position="1"/>
        <end position="88"/>
    </location>
</feature>
<name>U6GLF4_9EIME</name>
<feature type="compositionally biased region" description="Polar residues" evidence="1">
    <location>
        <begin position="725"/>
        <end position="740"/>
    </location>
</feature>
<organism evidence="2 3">
    <name type="scientific">Eimeria praecox</name>
    <dbReference type="NCBI Taxonomy" id="51316"/>
    <lineage>
        <taxon>Eukaryota</taxon>
        <taxon>Sar</taxon>
        <taxon>Alveolata</taxon>
        <taxon>Apicomplexa</taxon>
        <taxon>Conoidasida</taxon>
        <taxon>Coccidia</taxon>
        <taxon>Eucoccidiorida</taxon>
        <taxon>Eimeriorina</taxon>
        <taxon>Eimeriidae</taxon>
        <taxon>Eimeria</taxon>
    </lineage>
</organism>
<evidence type="ECO:0000313" key="3">
    <source>
        <dbReference type="Proteomes" id="UP000018201"/>
    </source>
</evidence>
<evidence type="ECO:0000313" key="2">
    <source>
        <dbReference type="EMBL" id="CDI80422.1"/>
    </source>
</evidence>
<reference evidence="2" key="1">
    <citation type="submission" date="2013-10" db="EMBL/GenBank/DDBJ databases">
        <title>Genomic analysis of the causative agents of coccidiosis in chickens.</title>
        <authorList>
            <person name="Reid A.J."/>
            <person name="Blake D."/>
            <person name="Billington K."/>
            <person name="Browne H."/>
            <person name="Dunn M."/>
            <person name="Hung S."/>
            <person name="Kawahara F."/>
            <person name="Miranda-Saavedra D."/>
            <person name="Mourier T."/>
            <person name="Nagra H."/>
            <person name="Otto T.D."/>
            <person name="Rawlings N."/>
            <person name="Sanchez A."/>
            <person name="Sanders M."/>
            <person name="Subramaniam C."/>
            <person name="Tay Y."/>
            <person name="Dear P."/>
            <person name="Doerig C."/>
            <person name="Gruber A."/>
            <person name="Parkinson J."/>
            <person name="Shirley M."/>
            <person name="Wan K.L."/>
            <person name="Berriman M."/>
            <person name="Tomley F."/>
            <person name="Pain A."/>
        </authorList>
    </citation>
    <scope>NUCLEOTIDE SEQUENCE [LARGE SCALE GENOMIC DNA]</scope>
    <source>
        <strain evidence="2">Houghton</strain>
    </source>
</reference>
<protein>
    <submittedName>
        <fullName evidence="2">Uncharacterized protein</fullName>
    </submittedName>
</protein>
<reference evidence="2" key="2">
    <citation type="submission" date="2013-10" db="EMBL/GenBank/DDBJ databases">
        <authorList>
            <person name="Aslett M."/>
        </authorList>
    </citation>
    <scope>NUCLEOTIDE SEQUENCE [LARGE SCALE GENOMIC DNA]</scope>
    <source>
        <strain evidence="2">Houghton</strain>
    </source>
</reference>